<evidence type="ECO:0000256" key="1">
    <source>
        <dbReference type="SAM" id="MobiDB-lite"/>
    </source>
</evidence>
<dbReference type="Proteomes" id="UP001295423">
    <property type="component" value="Unassembled WGS sequence"/>
</dbReference>
<feature type="compositionally biased region" description="Acidic residues" evidence="1">
    <location>
        <begin position="270"/>
        <end position="299"/>
    </location>
</feature>
<gene>
    <name evidence="2" type="ORF">CYCCA115_LOCUS7460</name>
</gene>
<keyword evidence="3" id="KW-1185">Reference proteome</keyword>
<protein>
    <submittedName>
        <fullName evidence="2">Uncharacterized protein</fullName>
    </submittedName>
</protein>
<organism evidence="2 3">
    <name type="scientific">Cylindrotheca closterium</name>
    <dbReference type="NCBI Taxonomy" id="2856"/>
    <lineage>
        <taxon>Eukaryota</taxon>
        <taxon>Sar</taxon>
        <taxon>Stramenopiles</taxon>
        <taxon>Ochrophyta</taxon>
        <taxon>Bacillariophyta</taxon>
        <taxon>Bacillariophyceae</taxon>
        <taxon>Bacillariophycidae</taxon>
        <taxon>Bacillariales</taxon>
        <taxon>Bacillariaceae</taxon>
        <taxon>Cylindrotheca</taxon>
    </lineage>
</organism>
<accession>A0AAD2CNW6</accession>
<name>A0AAD2CNW6_9STRA</name>
<reference evidence="2" key="1">
    <citation type="submission" date="2023-08" db="EMBL/GenBank/DDBJ databases">
        <authorList>
            <person name="Audoor S."/>
            <person name="Bilcke G."/>
        </authorList>
    </citation>
    <scope>NUCLEOTIDE SEQUENCE</scope>
</reference>
<dbReference type="EMBL" id="CAKOGP040001001">
    <property type="protein sequence ID" value="CAJ1941315.1"/>
    <property type="molecule type" value="Genomic_DNA"/>
</dbReference>
<dbReference type="AlphaFoldDB" id="A0AAD2CNW6"/>
<feature type="region of interest" description="Disordered" evidence="1">
    <location>
        <begin position="263"/>
        <end position="299"/>
    </location>
</feature>
<comment type="caution">
    <text evidence="2">The sequence shown here is derived from an EMBL/GenBank/DDBJ whole genome shotgun (WGS) entry which is preliminary data.</text>
</comment>
<proteinExistence type="predicted"/>
<evidence type="ECO:0000313" key="3">
    <source>
        <dbReference type="Proteomes" id="UP001295423"/>
    </source>
</evidence>
<evidence type="ECO:0000313" key="2">
    <source>
        <dbReference type="EMBL" id="CAJ1941315.1"/>
    </source>
</evidence>
<sequence>MSRAFASCEGLITAETVTQETTTTHLQIGREAFCGCSALINISLEELIRVLVLEEYNAEEEVSRDAFGFTPMHIMAASFHLQEDILDCLLDWYPRQILQRDRHGLRPMDYLLWNTVSATTVSLIKMILHKTIVSTIASWRGGDKRQEELNARLDSILKVDDPVGDRIQHVHDFLEYAGYYVRLQPIFVLELTMWKWRMTRGMGDEGDYDNNYRQNCRFQSGTDVVVANVTDFLWHGQTRVSSAQQLHPLSAMVVGDEMIFGMEQQQQVQEQEDENDDSDNENDDVWDDDDDNDDDSFGR</sequence>